<evidence type="ECO:0000313" key="1">
    <source>
        <dbReference type="EMBL" id="KAK8121456.1"/>
    </source>
</evidence>
<organism evidence="1 2">
    <name type="scientific">Apiospora kogelbergensis</name>
    <dbReference type="NCBI Taxonomy" id="1337665"/>
    <lineage>
        <taxon>Eukaryota</taxon>
        <taxon>Fungi</taxon>
        <taxon>Dikarya</taxon>
        <taxon>Ascomycota</taxon>
        <taxon>Pezizomycotina</taxon>
        <taxon>Sordariomycetes</taxon>
        <taxon>Xylariomycetidae</taxon>
        <taxon>Amphisphaeriales</taxon>
        <taxon>Apiosporaceae</taxon>
        <taxon>Apiospora</taxon>
    </lineage>
</organism>
<comment type="caution">
    <text evidence="1">The sequence shown here is derived from an EMBL/GenBank/DDBJ whole genome shotgun (WGS) entry which is preliminary data.</text>
</comment>
<protein>
    <submittedName>
        <fullName evidence="1">Uncharacterized protein</fullName>
    </submittedName>
</protein>
<reference evidence="1 2" key="1">
    <citation type="submission" date="2023-01" db="EMBL/GenBank/DDBJ databases">
        <title>Analysis of 21 Apiospora genomes using comparative genomics revels a genus with tremendous synthesis potential of carbohydrate active enzymes and secondary metabolites.</title>
        <authorList>
            <person name="Sorensen T."/>
        </authorList>
    </citation>
    <scope>NUCLEOTIDE SEQUENCE [LARGE SCALE GENOMIC DNA]</scope>
    <source>
        <strain evidence="1 2">CBS 117206</strain>
    </source>
</reference>
<keyword evidence="2" id="KW-1185">Reference proteome</keyword>
<evidence type="ECO:0000313" key="2">
    <source>
        <dbReference type="Proteomes" id="UP001392437"/>
    </source>
</evidence>
<dbReference type="AlphaFoldDB" id="A0AAW0R2L4"/>
<sequence>MTWLFNIPQDRHGPITDHLSPLSQASLREVFRAKKREISVTSTRKAYTALWEGIFKDESWVQGVMNKTYEDCPFQPIPTVVGPNLDKVLFGKATGHELHLIANDWGGDIQFNKDLFFKCLQDHDYDAEKQLIRFKKSGLRLQVMDILRPDEMIQTAKPAELFRDHGGFKRRTRFITERKNFRLSRVKAAAWENGAGSR</sequence>
<dbReference type="EMBL" id="JAQQWP010000004">
    <property type="protein sequence ID" value="KAK8121456.1"/>
    <property type="molecule type" value="Genomic_DNA"/>
</dbReference>
<gene>
    <name evidence="1" type="ORF">PG999_005576</name>
</gene>
<proteinExistence type="predicted"/>
<accession>A0AAW0R2L4</accession>
<name>A0AAW0R2L4_9PEZI</name>
<dbReference type="Proteomes" id="UP001392437">
    <property type="component" value="Unassembled WGS sequence"/>
</dbReference>